<evidence type="ECO:0000313" key="10">
    <source>
        <dbReference type="EMBL" id="OUT06920.1"/>
    </source>
</evidence>
<evidence type="ECO:0000259" key="9">
    <source>
        <dbReference type="PROSITE" id="PS52029"/>
    </source>
</evidence>
<accession>A0A1Y5N7N0</accession>
<gene>
    <name evidence="11" type="ORF">B9N60_08160</name>
    <name evidence="10" type="ORF">B9N65_09245</name>
    <name evidence="12" type="ORF">CVT00_03255</name>
</gene>
<dbReference type="GO" id="GO:0016740">
    <property type="term" value="F:transferase activity"/>
    <property type="evidence" value="ECO:0007669"/>
    <property type="project" value="UniProtKB-KW"/>
</dbReference>
<evidence type="ECO:0000256" key="4">
    <source>
        <dbReference type="ARBA" id="ARBA00022960"/>
    </source>
</evidence>
<dbReference type="Proteomes" id="UP000594508">
    <property type="component" value="Chromosome"/>
</dbReference>
<dbReference type="AlphaFoldDB" id="A0A1Y5N7N0"/>
<keyword evidence="8" id="KW-0732">Signal</keyword>
<keyword evidence="6 7" id="KW-0961">Cell wall biogenesis/degradation</keyword>
<dbReference type="Gene3D" id="2.40.440.10">
    <property type="entry name" value="L,D-transpeptidase catalytic domain-like"/>
    <property type="match status" value="1"/>
</dbReference>
<dbReference type="InterPro" id="IPR032710">
    <property type="entry name" value="NTF2-like_dom_sf"/>
</dbReference>
<dbReference type="PROSITE" id="PS52029">
    <property type="entry name" value="LD_TPASE"/>
    <property type="match status" value="1"/>
</dbReference>
<keyword evidence="5 7" id="KW-0573">Peptidoglycan synthesis</keyword>
<evidence type="ECO:0000313" key="12">
    <source>
        <dbReference type="EMBL" id="QPH90574.1"/>
    </source>
</evidence>
<evidence type="ECO:0000256" key="6">
    <source>
        <dbReference type="ARBA" id="ARBA00023316"/>
    </source>
</evidence>
<reference evidence="12" key="3">
    <citation type="submission" date="2020-08" db="EMBL/GenBank/DDBJ databases">
        <title>Analysis of Completed Campylobacter concisus Genomes Identified Genomospecies Features, Novel plasmids and Their Association with Severe Ulcerative Colitis.</title>
        <authorList>
            <person name="Zhang L."/>
        </authorList>
    </citation>
    <scope>NUCLEOTIDE SEQUENCE</scope>
    <source>
        <strain evidence="12">P1CDO2</strain>
    </source>
</reference>
<dbReference type="PANTHER" id="PTHR36699">
    <property type="entry name" value="LD-TRANSPEPTIDASE"/>
    <property type="match status" value="1"/>
</dbReference>
<keyword evidence="4 7" id="KW-0133">Cell shape</keyword>
<dbReference type="InterPro" id="IPR056203">
    <property type="entry name" value="Cds6_C"/>
</dbReference>
<feature type="chain" id="PRO_5011908206" evidence="8">
    <location>
        <begin position="18"/>
        <end position="321"/>
    </location>
</feature>
<dbReference type="EMBL" id="NDYN01000009">
    <property type="protein sequence ID" value="OUT06920.1"/>
    <property type="molecule type" value="Genomic_DNA"/>
</dbReference>
<dbReference type="RefSeq" id="WP_087581996.1">
    <property type="nucleotide sequence ID" value="NZ_CABPUH010000002.1"/>
</dbReference>
<evidence type="ECO:0000256" key="7">
    <source>
        <dbReference type="PROSITE-ProRule" id="PRU01373"/>
    </source>
</evidence>
<dbReference type="GO" id="GO:0071555">
    <property type="term" value="P:cell wall organization"/>
    <property type="evidence" value="ECO:0007669"/>
    <property type="project" value="UniProtKB-UniRule"/>
</dbReference>
<reference evidence="13 14" key="1">
    <citation type="submission" date="2017-04" db="EMBL/GenBank/DDBJ databases">
        <title>Complete genome of Campylobacter concisus ATCC 33237T and draft genomes for an additional eight well characterized C. concisus strains.</title>
        <authorList>
            <person name="Cornelius A.J."/>
            <person name="Miller W.G."/>
            <person name="Lastovica A.J."/>
            <person name="On S.L."/>
            <person name="French N.P."/>
            <person name="Vandenberg O."/>
            <person name="Biggs P.J."/>
        </authorList>
    </citation>
    <scope>NUCLEOTIDE SEQUENCE [LARGE SCALE GENOMIC DNA]</scope>
    <source>
        <strain evidence="10 14">CCUG 19995</strain>
        <strain evidence="11 13">Lasto127.99</strain>
    </source>
</reference>
<dbReference type="UniPathway" id="UPA00219"/>
<comment type="similarity">
    <text evidence="2">Belongs to the YkuD family.</text>
</comment>
<evidence type="ECO:0000256" key="8">
    <source>
        <dbReference type="SAM" id="SignalP"/>
    </source>
</evidence>
<protein>
    <submittedName>
        <fullName evidence="12">L,D-transpeptidase family protein</fullName>
    </submittedName>
</protein>
<sequence>MKKILFFFIALAPCLFAQNYEEIYLKNGPSAVIEAIEKNILSKDYWLNKLKDKDVRYGYYDNEILLSVVDKTDKELEVISYKDGVTKKLFSSSVIVGKNGDKLLEGDLKTPVGVYQLTRRFTPNDRYLGPLAFSLSYPNLLDKLAKRNGSGIWIHGYPLDGQRTDELKTKGCVAMQNDILMKFDEVIDHKKTLAFIYEDKRPEASANDIAVIISGILNWKKTWSESDIDSYLKFYDKDFERYDGMSLENFKNMKRAIFSKKEKKHIAFSNFLITPYPNLKNDKLFRVSFYEDYAADTHKFAGQKTLYVKLYGDEMKIFIEE</sequence>
<dbReference type="EMBL" id="NDYQ01000014">
    <property type="protein sequence ID" value="OUT16519.1"/>
    <property type="molecule type" value="Genomic_DNA"/>
</dbReference>
<feature type="active site" description="Nucleophile" evidence="7">
    <location>
        <position position="172"/>
    </location>
</feature>
<reference evidence="12 15" key="2">
    <citation type="journal article" date="2018" name="Emerg. Microbes Infect.">
        <title>Genomic analysis of oral Campylobacter concisus strains identified a potential bacterial molecular marker associated with active Crohn's disease.</title>
        <authorList>
            <person name="Liu F."/>
            <person name="Ma R."/>
            <person name="Tay C.Y.A."/>
            <person name="Octavia S."/>
            <person name="Lan R."/>
            <person name="Chung H.K.L."/>
            <person name="Riordan S.M."/>
            <person name="Grimm M.C."/>
            <person name="Leong R.W."/>
            <person name="Tanaka M.M."/>
            <person name="Connor S."/>
            <person name="Zhang L."/>
        </authorList>
    </citation>
    <scope>NUCLEOTIDE SEQUENCE [LARGE SCALE GENOMIC DNA]</scope>
    <source>
        <strain evidence="12 15">P1CDO2</strain>
    </source>
</reference>
<proteinExistence type="inferred from homology"/>
<dbReference type="PANTHER" id="PTHR36699:SF1">
    <property type="entry name" value="L,D-TRANSPEPTIDASE YAFK-RELATED"/>
    <property type="match status" value="1"/>
</dbReference>
<feature type="domain" description="L,D-TPase catalytic" evidence="9">
    <location>
        <begin position="65"/>
        <end position="197"/>
    </location>
</feature>
<feature type="active site" description="Proton donor/acceptor" evidence="7">
    <location>
        <position position="155"/>
    </location>
</feature>
<dbReference type="Proteomes" id="UP000195893">
    <property type="component" value="Unassembled WGS sequence"/>
</dbReference>
<dbReference type="Proteomes" id="UP000196317">
    <property type="component" value="Unassembled WGS sequence"/>
</dbReference>
<dbReference type="Pfam" id="PF03734">
    <property type="entry name" value="YkuD"/>
    <property type="match status" value="1"/>
</dbReference>
<dbReference type="InterPro" id="IPR005490">
    <property type="entry name" value="LD_TPept_cat_dom"/>
</dbReference>
<dbReference type="CDD" id="cd16913">
    <property type="entry name" value="YkuD_like"/>
    <property type="match status" value="1"/>
</dbReference>
<evidence type="ECO:0000256" key="3">
    <source>
        <dbReference type="ARBA" id="ARBA00022679"/>
    </source>
</evidence>
<evidence type="ECO:0000313" key="15">
    <source>
        <dbReference type="Proteomes" id="UP000594508"/>
    </source>
</evidence>
<name>A0A1Y5N7N0_9BACT</name>
<evidence type="ECO:0000256" key="2">
    <source>
        <dbReference type="ARBA" id="ARBA00005992"/>
    </source>
</evidence>
<dbReference type="SUPFAM" id="SSF54427">
    <property type="entry name" value="NTF2-like"/>
    <property type="match status" value="1"/>
</dbReference>
<evidence type="ECO:0000313" key="11">
    <source>
        <dbReference type="EMBL" id="OUT16519.1"/>
    </source>
</evidence>
<evidence type="ECO:0000256" key="1">
    <source>
        <dbReference type="ARBA" id="ARBA00004752"/>
    </source>
</evidence>
<dbReference type="GO" id="GO:0004180">
    <property type="term" value="F:carboxypeptidase activity"/>
    <property type="evidence" value="ECO:0007669"/>
    <property type="project" value="UniProtKB-ARBA"/>
</dbReference>
<dbReference type="SUPFAM" id="SSF141523">
    <property type="entry name" value="L,D-transpeptidase catalytic domain-like"/>
    <property type="match status" value="1"/>
</dbReference>
<comment type="pathway">
    <text evidence="1 7">Cell wall biogenesis; peptidoglycan biosynthesis.</text>
</comment>
<evidence type="ECO:0000313" key="13">
    <source>
        <dbReference type="Proteomes" id="UP000195893"/>
    </source>
</evidence>
<dbReference type="InterPro" id="IPR038063">
    <property type="entry name" value="Transpep_catalytic_dom"/>
</dbReference>
<dbReference type="EMBL" id="CP060707">
    <property type="protein sequence ID" value="QPH90574.1"/>
    <property type="molecule type" value="Genomic_DNA"/>
</dbReference>
<dbReference type="GO" id="GO:0008360">
    <property type="term" value="P:regulation of cell shape"/>
    <property type="evidence" value="ECO:0007669"/>
    <property type="project" value="UniProtKB-UniRule"/>
</dbReference>
<feature type="signal peptide" evidence="8">
    <location>
        <begin position="1"/>
        <end position="17"/>
    </location>
</feature>
<organism evidence="11 13">
    <name type="scientific">Campylobacter concisus</name>
    <dbReference type="NCBI Taxonomy" id="199"/>
    <lineage>
        <taxon>Bacteria</taxon>
        <taxon>Pseudomonadati</taxon>
        <taxon>Campylobacterota</taxon>
        <taxon>Epsilonproteobacteria</taxon>
        <taxon>Campylobacterales</taxon>
        <taxon>Campylobacteraceae</taxon>
        <taxon>Campylobacter</taxon>
    </lineage>
</organism>
<evidence type="ECO:0000313" key="14">
    <source>
        <dbReference type="Proteomes" id="UP000196317"/>
    </source>
</evidence>
<evidence type="ECO:0000256" key="5">
    <source>
        <dbReference type="ARBA" id="ARBA00022984"/>
    </source>
</evidence>
<dbReference type="GO" id="GO:0009252">
    <property type="term" value="P:peptidoglycan biosynthetic process"/>
    <property type="evidence" value="ECO:0007669"/>
    <property type="project" value="UniProtKB-UniPathway"/>
</dbReference>
<dbReference type="Pfam" id="PF24125">
    <property type="entry name" value="Cds6_C"/>
    <property type="match status" value="1"/>
</dbReference>
<keyword evidence="3" id="KW-0808">Transferase</keyword>